<keyword evidence="3" id="KW-1185">Reference proteome</keyword>
<reference evidence="2" key="1">
    <citation type="submission" date="2020-11" db="EMBL/GenBank/DDBJ databases">
        <authorList>
            <consortium name="DOE Joint Genome Institute"/>
            <person name="Ahrendt S."/>
            <person name="Riley R."/>
            <person name="Andreopoulos W."/>
            <person name="Labutti K."/>
            <person name="Pangilinan J."/>
            <person name="Ruiz-Duenas F.J."/>
            <person name="Barrasa J.M."/>
            <person name="Sanchez-Garcia M."/>
            <person name="Camarero S."/>
            <person name="Miyauchi S."/>
            <person name="Serrano A."/>
            <person name="Linde D."/>
            <person name="Babiker R."/>
            <person name="Drula E."/>
            <person name="Ayuso-Fernandez I."/>
            <person name="Pacheco R."/>
            <person name="Padilla G."/>
            <person name="Ferreira P."/>
            <person name="Barriuso J."/>
            <person name="Kellner H."/>
            <person name="Castanera R."/>
            <person name="Alfaro M."/>
            <person name="Ramirez L."/>
            <person name="Pisabarro A.G."/>
            <person name="Kuo A."/>
            <person name="Tritt A."/>
            <person name="Lipzen A."/>
            <person name="He G."/>
            <person name="Yan M."/>
            <person name="Ng V."/>
            <person name="Cullen D."/>
            <person name="Martin F."/>
            <person name="Rosso M.-N."/>
            <person name="Henrissat B."/>
            <person name="Hibbett D."/>
            <person name="Martinez A.T."/>
            <person name="Grigoriev I.V."/>
        </authorList>
    </citation>
    <scope>NUCLEOTIDE SEQUENCE</scope>
    <source>
        <strain evidence="2">AH 40177</strain>
    </source>
</reference>
<dbReference type="Proteomes" id="UP000772434">
    <property type="component" value="Unassembled WGS sequence"/>
</dbReference>
<accession>A0A9P5PU97</accession>
<organism evidence="2 3">
    <name type="scientific">Rhodocollybia butyracea</name>
    <dbReference type="NCBI Taxonomy" id="206335"/>
    <lineage>
        <taxon>Eukaryota</taxon>
        <taxon>Fungi</taxon>
        <taxon>Dikarya</taxon>
        <taxon>Basidiomycota</taxon>
        <taxon>Agaricomycotina</taxon>
        <taxon>Agaricomycetes</taxon>
        <taxon>Agaricomycetidae</taxon>
        <taxon>Agaricales</taxon>
        <taxon>Marasmiineae</taxon>
        <taxon>Omphalotaceae</taxon>
        <taxon>Rhodocollybia</taxon>
    </lineage>
</organism>
<comment type="caution">
    <text evidence="2">The sequence shown here is derived from an EMBL/GenBank/DDBJ whole genome shotgun (WGS) entry which is preliminary data.</text>
</comment>
<evidence type="ECO:0000313" key="2">
    <source>
        <dbReference type="EMBL" id="KAF9072509.1"/>
    </source>
</evidence>
<proteinExistence type="predicted"/>
<gene>
    <name evidence="2" type="ORF">BDP27DRAFT_1418123</name>
</gene>
<feature type="region of interest" description="Disordered" evidence="1">
    <location>
        <begin position="111"/>
        <end position="137"/>
    </location>
</feature>
<name>A0A9P5PU97_9AGAR</name>
<dbReference type="AlphaFoldDB" id="A0A9P5PU97"/>
<evidence type="ECO:0000313" key="3">
    <source>
        <dbReference type="Proteomes" id="UP000772434"/>
    </source>
</evidence>
<evidence type="ECO:0000256" key="1">
    <source>
        <dbReference type="SAM" id="MobiDB-lite"/>
    </source>
</evidence>
<protein>
    <submittedName>
        <fullName evidence="2">Uncharacterized protein</fullName>
    </submittedName>
</protein>
<dbReference type="EMBL" id="JADNRY010000024">
    <property type="protein sequence ID" value="KAF9072509.1"/>
    <property type="molecule type" value="Genomic_DNA"/>
</dbReference>
<sequence length="156" mass="17754">MPKRKKFIEARIVILGKGLSKVKETLSPRKKQRKTTVASQSQVLDTPIEALNTDEPIGNELECENVFEQTSNQRTKFRLNHIPQPSIPSSPMKFFRLNFPLASKIQQIFSPKKSKTQSTSPNLEHLTKNPAADTESDNISFLARRQILRDSVPIDR</sequence>